<evidence type="ECO:0000256" key="2">
    <source>
        <dbReference type="SAM" id="Coils"/>
    </source>
</evidence>
<dbReference type="Gene3D" id="1.10.287.1490">
    <property type="match status" value="1"/>
</dbReference>
<evidence type="ECO:0000259" key="4">
    <source>
        <dbReference type="Pfam" id="PF14916"/>
    </source>
</evidence>
<dbReference type="InterPro" id="IPR040370">
    <property type="entry name" value="CCDC74A/CCDC74B/CCDC92"/>
</dbReference>
<reference evidence="5 6" key="2">
    <citation type="submission" date="2019-01" db="EMBL/GenBank/DDBJ databases">
        <title>The decoding of complex shrimp genome reveals the adaptation for benthos swimmer, frequently molting mechanism and breeding impact on genome.</title>
        <authorList>
            <person name="Sun Y."/>
            <person name="Gao Y."/>
            <person name="Yu Y."/>
        </authorList>
    </citation>
    <scope>NUCLEOTIDE SEQUENCE [LARGE SCALE GENOMIC DNA]</scope>
    <source>
        <tissue evidence="5">Muscle</tissue>
    </source>
</reference>
<feature type="compositionally biased region" description="Polar residues" evidence="3">
    <location>
        <begin position="37"/>
        <end position="49"/>
    </location>
</feature>
<name>A0A423SLR7_PENVA</name>
<reference evidence="5 6" key="1">
    <citation type="submission" date="2018-04" db="EMBL/GenBank/DDBJ databases">
        <authorList>
            <person name="Zhang X."/>
            <person name="Yuan J."/>
            <person name="Li F."/>
            <person name="Xiang J."/>
        </authorList>
    </citation>
    <scope>NUCLEOTIDE SEQUENCE [LARGE SCALE GENOMIC DNA]</scope>
    <source>
        <tissue evidence="5">Muscle</tissue>
    </source>
</reference>
<keyword evidence="1 2" id="KW-0175">Coiled coil</keyword>
<protein>
    <submittedName>
        <fullName evidence="5">Putative coiled-coil domain-containing protein 92-like</fullName>
    </submittedName>
</protein>
<feature type="region of interest" description="Disordered" evidence="3">
    <location>
        <begin position="20"/>
        <end position="49"/>
    </location>
</feature>
<dbReference type="EMBL" id="QCYY01003125">
    <property type="protein sequence ID" value="ROT65188.1"/>
    <property type="molecule type" value="Genomic_DNA"/>
</dbReference>
<feature type="compositionally biased region" description="Low complexity" evidence="3">
    <location>
        <begin position="255"/>
        <end position="267"/>
    </location>
</feature>
<feature type="domain" description="CCDC92/74 N-terminal" evidence="4">
    <location>
        <begin position="52"/>
        <end position="96"/>
    </location>
</feature>
<dbReference type="AlphaFoldDB" id="A0A423SLR7"/>
<dbReference type="OrthoDB" id="2155209at2759"/>
<dbReference type="STRING" id="6689.A0A423SLR7"/>
<evidence type="ECO:0000256" key="3">
    <source>
        <dbReference type="SAM" id="MobiDB-lite"/>
    </source>
</evidence>
<dbReference type="Proteomes" id="UP000283509">
    <property type="component" value="Unassembled WGS sequence"/>
</dbReference>
<evidence type="ECO:0000256" key="1">
    <source>
        <dbReference type="ARBA" id="ARBA00023054"/>
    </source>
</evidence>
<dbReference type="PANTHER" id="PTHR14882:SF1">
    <property type="entry name" value="CCDC92 DOMAIN-CONTAINING PROTEIN"/>
    <property type="match status" value="1"/>
</dbReference>
<organism evidence="5 6">
    <name type="scientific">Penaeus vannamei</name>
    <name type="common">Whiteleg shrimp</name>
    <name type="synonym">Litopenaeus vannamei</name>
    <dbReference type="NCBI Taxonomy" id="6689"/>
    <lineage>
        <taxon>Eukaryota</taxon>
        <taxon>Metazoa</taxon>
        <taxon>Ecdysozoa</taxon>
        <taxon>Arthropoda</taxon>
        <taxon>Crustacea</taxon>
        <taxon>Multicrustacea</taxon>
        <taxon>Malacostraca</taxon>
        <taxon>Eumalacostraca</taxon>
        <taxon>Eucarida</taxon>
        <taxon>Decapoda</taxon>
        <taxon>Dendrobranchiata</taxon>
        <taxon>Penaeoidea</taxon>
        <taxon>Penaeidae</taxon>
        <taxon>Penaeus</taxon>
    </lineage>
</organism>
<dbReference type="PANTHER" id="PTHR14882">
    <property type="entry name" value="COILED-COIL DOMAIN-CONTAINING 74A"/>
    <property type="match status" value="1"/>
</dbReference>
<dbReference type="InterPro" id="IPR039496">
    <property type="entry name" value="CCDC92/74_N"/>
</dbReference>
<feature type="coiled-coil region" evidence="2">
    <location>
        <begin position="120"/>
        <end position="179"/>
    </location>
</feature>
<comment type="caution">
    <text evidence="5">The sequence shown here is derived from an EMBL/GenBank/DDBJ whole genome shotgun (WGS) entry which is preliminary data.</text>
</comment>
<feature type="region of interest" description="Disordered" evidence="3">
    <location>
        <begin position="185"/>
        <end position="311"/>
    </location>
</feature>
<feature type="compositionally biased region" description="Low complexity" evidence="3">
    <location>
        <begin position="191"/>
        <end position="214"/>
    </location>
</feature>
<feature type="compositionally biased region" description="Basic and acidic residues" evidence="3">
    <location>
        <begin position="23"/>
        <end position="36"/>
    </location>
</feature>
<evidence type="ECO:0000313" key="6">
    <source>
        <dbReference type="Proteomes" id="UP000283509"/>
    </source>
</evidence>
<proteinExistence type="predicted"/>
<dbReference type="Pfam" id="PF14916">
    <property type="entry name" value="CCDC92"/>
    <property type="match status" value="1"/>
</dbReference>
<accession>A0A423SLR7</accession>
<gene>
    <name evidence="5" type="ORF">C7M84_016863</name>
</gene>
<evidence type="ECO:0000313" key="5">
    <source>
        <dbReference type="EMBL" id="ROT65188.1"/>
    </source>
</evidence>
<feature type="compositionally biased region" description="Pro residues" evidence="3">
    <location>
        <begin position="244"/>
        <end position="254"/>
    </location>
</feature>
<sequence length="311" mass="34105">MACGSVYAAETQLGRDLSTLELTRPDLAPERARPTRDNPSISRSTSYMSSGSVHEAIRFLQAEHETVLSGLHQQIQLLQQRCDDLQFEAHLRHVTQTGEDALRKQVSELKKVLEERTGRVSQLEGQLAEQQKLLADEQEQHRWREVQLKQQVEAGEQRVAELRGEVAKLRAQVRDLRVYSSALRTVGGRGPSTARASSRTSTSARPLSRSSRASVGSLDSLESHARPDKAPLSPGARNTFSLPPTLPATPPSLPPLASLPSPRPSSSNIVLPPISAGQGVSRPHVRRQLRLASAPILDIERSDPPPQRDPA</sequence>
<keyword evidence="6" id="KW-1185">Reference proteome</keyword>